<dbReference type="Pfam" id="PF01266">
    <property type="entry name" value="DAO"/>
    <property type="match status" value="1"/>
</dbReference>
<dbReference type="RefSeq" id="WP_249309538.1">
    <property type="nucleotide sequence ID" value="NZ_JACRSZ010000015.1"/>
</dbReference>
<dbReference type="InterPro" id="IPR036188">
    <property type="entry name" value="FAD/NAD-bd_sf"/>
</dbReference>
<feature type="transmembrane region" description="Helical" evidence="2">
    <location>
        <begin position="7"/>
        <end position="24"/>
    </location>
</feature>
<dbReference type="PROSITE" id="PS51257">
    <property type="entry name" value="PROKAR_LIPOPROTEIN"/>
    <property type="match status" value="1"/>
</dbReference>
<dbReference type="PANTHER" id="PTHR13847:SF287">
    <property type="entry name" value="FAD-DEPENDENT OXIDOREDUCTASE DOMAIN-CONTAINING PROTEIN 1"/>
    <property type="match status" value="1"/>
</dbReference>
<evidence type="ECO:0000313" key="5">
    <source>
        <dbReference type="Proteomes" id="UP000657421"/>
    </source>
</evidence>
<dbReference type="PANTHER" id="PTHR13847">
    <property type="entry name" value="SARCOSINE DEHYDROGENASE-RELATED"/>
    <property type="match status" value="1"/>
</dbReference>
<protein>
    <submittedName>
        <fullName evidence="4">FAD-binding oxidoreductase</fullName>
    </submittedName>
</protein>
<accession>A0ABR7NCC9</accession>
<evidence type="ECO:0000313" key="4">
    <source>
        <dbReference type="EMBL" id="MBC8574042.1"/>
    </source>
</evidence>
<evidence type="ECO:0000256" key="1">
    <source>
        <dbReference type="ARBA" id="ARBA00023002"/>
    </source>
</evidence>
<feature type="domain" description="FAD dependent oxidoreductase" evidence="3">
    <location>
        <begin position="6"/>
        <end position="352"/>
    </location>
</feature>
<comment type="caution">
    <text evidence="4">The sequence shown here is derived from an EMBL/GenBank/DDBJ whole genome shotgun (WGS) entry which is preliminary data.</text>
</comment>
<keyword evidence="1" id="KW-0560">Oxidoreductase</keyword>
<sequence length="375" mass="40537">MSRTADVIIIGSGVIGCATAYYLAKKGTSVIVLDKDENIGNGGSARNGGGVRQSGRDPRELPLAMYAVNNLWPTLSEELGVNVEYHKEGNLRLGKTEHHLEILQGLTDRATACGLDVRMIDGAEVRAINPYLSDEVIGASWCATDGHANPLMTTLGYYRAARRLGVQFYTGEEVTELQTIKGKARRVITKKNVFEGEKIIVAAGYESRWILESVGIDIPMSKDLIEALVTEAEAPMFPQMLGTADADFYGHQTDHGSFVFGGASGFETVNKDNGHNMTSSITAPCICRGIMKYIPKLANAKIVRTWAGYEDVSADGVPVLGEIKEIPGLITACAFTGHGFGISPIVGTLLAEVAREEKTTLDLSAFRYDRFKAII</sequence>
<evidence type="ECO:0000259" key="3">
    <source>
        <dbReference type="Pfam" id="PF01266"/>
    </source>
</evidence>
<dbReference type="SUPFAM" id="SSF51905">
    <property type="entry name" value="FAD/NAD(P)-binding domain"/>
    <property type="match status" value="1"/>
</dbReference>
<keyword evidence="2" id="KW-0472">Membrane</keyword>
<organism evidence="4 5">
    <name type="scientific">Jingyaoa shaoxingensis</name>
    <dbReference type="NCBI Taxonomy" id="2763671"/>
    <lineage>
        <taxon>Bacteria</taxon>
        <taxon>Bacillati</taxon>
        <taxon>Bacillota</taxon>
        <taxon>Clostridia</taxon>
        <taxon>Lachnospirales</taxon>
        <taxon>Lachnospiraceae</taxon>
        <taxon>Jingyaoa</taxon>
    </lineage>
</organism>
<dbReference type="Gene3D" id="3.30.9.10">
    <property type="entry name" value="D-Amino Acid Oxidase, subunit A, domain 2"/>
    <property type="match status" value="1"/>
</dbReference>
<dbReference type="Proteomes" id="UP000657421">
    <property type="component" value="Unassembled WGS sequence"/>
</dbReference>
<keyword evidence="2" id="KW-1133">Transmembrane helix</keyword>
<dbReference type="InterPro" id="IPR006076">
    <property type="entry name" value="FAD-dep_OxRdtase"/>
</dbReference>
<reference evidence="4 5" key="1">
    <citation type="submission" date="2020-08" db="EMBL/GenBank/DDBJ databases">
        <title>Genome public.</title>
        <authorList>
            <person name="Liu C."/>
            <person name="Sun Q."/>
        </authorList>
    </citation>
    <scope>NUCLEOTIDE SEQUENCE [LARGE SCALE GENOMIC DNA]</scope>
    <source>
        <strain evidence="4 5">NSJ-46</strain>
    </source>
</reference>
<proteinExistence type="predicted"/>
<dbReference type="EMBL" id="JACRSZ010000015">
    <property type="protein sequence ID" value="MBC8574042.1"/>
    <property type="molecule type" value="Genomic_DNA"/>
</dbReference>
<dbReference type="Gene3D" id="3.50.50.60">
    <property type="entry name" value="FAD/NAD(P)-binding domain"/>
    <property type="match status" value="1"/>
</dbReference>
<keyword evidence="2" id="KW-0812">Transmembrane</keyword>
<keyword evidence="5" id="KW-1185">Reference proteome</keyword>
<evidence type="ECO:0000256" key="2">
    <source>
        <dbReference type="SAM" id="Phobius"/>
    </source>
</evidence>
<gene>
    <name evidence="4" type="ORF">H8716_13275</name>
</gene>
<name>A0ABR7NCC9_9FIRM</name>